<dbReference type="Proteomes" id="UP001596074">
    <property type="component" value="Unassembled WGS sequence"/>
</dbReference>
<proteinExistence type="predicted"/>
<name>A0ABW1AGV2_9ACTN</name>
<keyword evidence="2" id="KW-1185">Reference proteome</keyword>
<organism evidence="1 2">
    <name type="scientific">Actinomadura rugatobispora</name>
    <dbReference type="NCBI Taxonomy" id="1994"/>
    <lineage>
        <taxon>Bacteria</taxon>
        <taxon>Bacillati</taxon>
        <taxon>Actinomycetota</taxon>
        <taxon>Actinomycetes</taxon>
        <taxon>Streptosporangiales</taxon>
        <taxon>Thermomonosporaceae</taxon>
        <taxon>Actinomadura</taxon>
    </lineage>
</organism>
<accession>A0ABW1AGV2</accession>
<evidence type="ECO:0000313" key="1">
    <source>
        <dbReference type="EMBL" id="MFC5753801.1"/>
    </source>
</evidence>
<dbReference type="EMBL" id="JBHSON010000124">
    <property type="protein sequence ID" value="MFC5753801.1"/>
    <property type="molecule type" value="Genomic_DNA"/>
</dbReference>
<dbReference type="RefSeq" id="WP_378291211.1">
    <property type="nucleotide sequence ID" value="NZ_JBHSON010000124.1"/>
</dbReference>
<comment type="caution">
    <text evidence="1">The sequence shown here is derived from an EMBL/GenBank/DDBJ whole genome shotgun (WGS) entry which is preliminary data.</text>
</comment>
<sequence>MPDHGLVHRFQAHERRRREPVGGIVTGLHRLACDYVIGELGPEALPSIAAEALARGVDSLALRELAGCNASDDVRDIRDLYLAAMAELEIPMPDADSVLWEKVRLWARCMVEATVSPYEGASQIERYGVALGSPQEIGDIPYLMALWAEYPARRRELEISMVEEARSLLPRPEEAG</sequence>
<protein>
    <submittedName>
        <fullName evidence="1">Uncharacterized protein</fullName>
    </submittedName>
</protein>
<evidence type="ECO:0000313" key="2">
    <source>
        <dbReference type="Proteomes" id="UP001596074"/>
    </source>
</evidence>
<gene>
    <name evidence="1" type="ORF">ACFPZN_49985</name>
</gene>
<reference evidence="2" key="1">
    <citation type="journal article" date="2019" name="Int. J. Syst. Evol. Microbiol.">
        <title>The Global Catalogue of Microorganisms (GCM) 10K type strain sequencing project: providing services to taxonomists for standard genome sequencing and annotation.</title>
        <authorList>
            <consortium name="The Broad Institute Genomics Platform"/>
            <consortium name="The Broad Institute Genome Sequencing Center for Infectious Disease"/>
            <person name="Wu L."/>
            <person name="Ma J."/>
        </authorList>
    </citation>
    <scope>NUCLEOTIDE SEQUENCE [LARGE SCALE GENOMIC DNA]</scope>
    <source>
        <strain evidence="2">KCTC 42087</strain>
    </source>
</reference>